<dbReference type="AlphaFoldDB" id="A0AAV6TSW8"/>
<evidence type="ECO:0000313" key="3">
    <source>
        <dbReference type="Proteomes" id="UP000827092"/>
    </source>
</evidence>
<dbReference type="Proteomes" id="UP000827092">
    <property type="component" value="Unassembled WGS sequence"/>
</dbReference>
<dbReference type="Pfam" id="PF03184">
    <property type="entry name" value="DDE_1"/>
    <property type="match status" value="1"/>
</dbReference>
<sequence length="85" mass="9768">MLIGKSAKPRAFKNINIKLLPVHYRSSKSAWMNQQLFKDWFHSEFVPAVKKHPKSQKLPMKAVLVLDNATSHPSEEVRPCSCHQT</sequence>
<dbReference type="GO" id="GO:0003677">
    <property type="term" value="F:DNA binding"/>
    <property type="evidence" value="ECO:0007669"/>
    <property type="project" value="TreeGrafter"/>
</dbReference>
<gene>
    <name evidence="2" type="ORF">JTE90_025051</name>
</gene>
<name>A0AAV6TSW8_9ARAC</name>
<evidence type="ECO:0000313" key="2">
    <source>
        <dbReference type="EMBL" id="KAG8174708.1"/>
    </source>
</evidence>
<proteinExistence type="predicted"/>
<dbReference type="PANTHER" id="PTHR19303">
    <property type="entry name" value="TRANSPOSON"/>
    <property type="match status" value="1"/>
</dbReference>
<dbReference type="GO" id="GO:0005634">
    <property type="term" value="C:nucleus"/>
    <property type="evidence" value="ECO:0007669"/>
    <property type="project" value="TreeGrafter"/>
</dbReference>
<organism evidence="2 3">
    <name type="scientific">Oedothorax gibbosus</name>
    <dbReference type="NCBI Taxonomy" id="931172"/>
    <lineage>
        <taxon>Eukaryota</taxon>
        <taxon>Metazoa</taxon>
        <taxon>Ecdysozoa</taxon>
        <taxon>Arthropoda</taxon>
        <taxon>Chelicerata</taxon>
        <taxon>Arachnida</taxon>
        <taxon>Araneae</taxon>
        <taxon>Araneomorphae</taxon>
        <taxon>Entelegynae</taxon>
        <taxon>Araneoidea</taxon>
        <taxon>Linyphiidae</taxon>
        <taxon>Erigoninae</taxon>
        <taxon>Oedothorax</taxon>
    </lineage>
</organism>
<dbReference type="InterPro" id="IPR004875">
    <property type="entry name" value="DDE_SF_endonuclease_dom"/>
</dbReference>
<keyword evidence="3" id="KW-1185">Reference proteome</keyword>
<dbReference type="PANTHER" id="PTHR19303:SF16">
    <property type="entry name" value="JERKY PROTEIN HOMOLOG-LIKE"/>
    <property type="match status" value="1"/>
</dbReference>
<comment type="caution">
    <text evidence="2">The sequence shown here is derived from an EMBL/GenBank/DDBJ whole genome shotgun (WGS) entry which is preliminary data.</text>
</comment>
<evidence type="ECO:0000259" key="1">
    <source>
        <dbReference type="Pfam" id="PF03184"/>
    </source>
</evidence>
<protein>
    <recommendedName>
        <fullName evidence="1">DDE-1 domain-containing protein</fullName>
    </recommendedName>
</protein>
<dbReference type="EMBL" id="JAFNEN010001164">
    <property type="protein sequence ID" value="KAG8174708.1"/>
    <property type="molecule type" value="Genomic_DNA"/>
</dbReference>
<accession>A0AAV6TSW8</accession>
<feature type="domain" description="DDE-1" evidence="1">
    <location>
        <begin position="1"/>
        <end position="77"/>
    </location>
</feature>
<reference evidence="2 3" key="1">
    <citation type="journal article" date="2022" name="Nat. Ecol. Evol.">
        <title>A masculinizing supergene underlies an exaggerated male reproductive morph in a spider.</title>
        <authorList>
            <person name="Hendrickx F."/>
            <person name="De Corte Z."/>
            <person name="Sonet G."/>
            <person name="Van Belleghem S.M."/>
            <person name="Kostlbacher S."/>
            <person name="Vangestel C."/>
        </authorList>
    </citation>
    <scope>NUCLEOTIDE SEQUENCE [LARGE SCALE GENOMIC DNA]</scope>
    <source>
        <strain evidence="2">W744_W776</strain>
    </source>
</reference>
<dbReference type="InterPro" id="IPR050863">
    <property type="entry name" value="CenT-Element_Derived"/>
</dbReference>